<evidence type="ECO:0000313" key="2">
    <source>
        <dbReference type="Proteomes" id="UP000275846"/>
    </source>
</evidence>
<dbReference type="OrthoDB" id="10029313at2759"/>
<evidence type="ECO:0000313" key="1">
    <source>
        <dbReference type="EMBL" id="VDM05395.1"/>
    </source>
</evidence>
<dbReference type="WBParaSite" id="SSLN_0001973101-mRNA-1">
    <property type="protein sequence ID" value="SSLN_0001973101-mRNA-1"/>
    <property type="gene ID" value="SSLN_0001973101"/>
</dbReference>
<sequence>MVLELPVGQPITGAHELLSINQLIKLPAMHDASSFTSTSPWRALGPLNTTEILHGLHNIYWRKALESARRWEIFALGLSSTRQRTSTVVLINTDYIQKAKTLLEDRQAYLQCDDEPMRKLVTELDRTLADMQKNKAITKSVRLAIKPIDAAAAIFYGLPKVHKDGIPLRPIVSLRGAPTFHLANWLFRNLRSLTSDTTTTVCSAAQFLEQLQGVKITAD</sequence>
<gene>
    <name evidence="1" type="ORF">SSLN_LOCUS19009</name>
</gene>
<dbReference type="AlphaFoldDB" id="A0A183TRB1"/>
<accession>A0A183TRB1</accession>
<reference evidence="3" key="1">
    <citation type="submission" date="2016-06" db="UniProtKB">
        <authorList>
            <consortium name="WormBaseParasite"/>
        </authorList>
    </citation>
    <scope>IDENTIFICATION</scope>
</reference>
<dbReference type="Proteomes" id="UP000275846">
    <property type="component" value="Unassembled WGS sequence"/>
</dbReference>
<organism evidence="3">
    <name type="scientific">Schistocephalus solidus</name>
    <name type="common">Tapeworm</name>
    <dbReference type="NCBI Taxonomy" id="70667"/>
    <lineage>
        <taxon>Eukaryota</taxon>
        <taxon>Metazoa</taxon>
        <taxon>Spiralia</taxon>
        <taxon>Lophotrochozoa</taxon>
        <taxon>Platyhelminthes</taxon>
        <taxon>Cestoda</taxon>
        <taxon>Eucestoda</taxon>
        <taxon>Diphyllobothriidea</taxon>
        <taxon>Diphyllobothriidae</taxon>
        <taxon>Schistocephalus</taxon>
    </lineage>
</organism>
<protein>
    <submittedName>
        <fullName evidence="1 3">Uncharacterized protein</fullName>
    </submittedName>
</protein>
<reference evidence="1 2" key="2">
    <citation type="submission" date="2018-11" db="EMBL/GenBank/DDBJ databases">
        <authorList>
            <consortium name="Pathogen Informatics"/>
        </authorList>
    </citation>
    <scope>NUCLEOTIDE SEQUENCE [LARGE SCALE GENOMIC DNA]</scope>
    <source>
        <strain evidence="1 2">NST_G2</strain>
    </source>
</reference>
<proteinExistence type="predicted"/>
<name>A0A183TRB1_SCHSO</name>
<dbReference type="EMBL" id="UYSU01045961">
    <property type="protein sequence ID" value="VDM05395.1"/>
    <property type="molecule type" value="Genomic_DNA"/>
</dbReference>
<keyword evidence="2" id="KW-1185">Reference proteome</keyword>
<evidence type="ECO:0000313" key="3">
    <source>
        <dbReference type="WBParaSite" id="SSLN_0001973101-mRNA-1"/>
    </source>
</evidence>